<feature type="transmembrane region" description="Helical" evidence="1">
    <location>
        <begin position="49"/>
        <end position="68"/>
    </location>
</feature>
<keyword evidence="1" id="KW-0472">Membrane</keyword>
<organism evidence="3 4">
    <name type="scientific">Streptomyces solicavernae</name>
    <dbReference type="NCBI Taxonomy" id="3043614"/>
    <lineage>
        <taxon>Bacteria</taxon>
        <taxon>Bacillati</taxon>
        <taxon>Actinomycetota</taxon>
        <taxon>Actinomycetes</taxon>
        <taxon>Kitasatosporales</taxon>
        <taxon>Streptomycetaceae</taxon>
        <taxon>Streptomyces</taxon>
    </lineage>
</organism>
<protein>
    <submittedName>
        <fullName evidence="3">Magnesium transporter</fullName>
    </submittedName>
</protein>
<evidence type="ECO:0000313" key="4">
    <source>
        <dbReference type="Proteomes" id="UP001224661"/>
    </source>
</evidence>
<feature type="transmembrane region" description="Helical" evidence="1">
    <location>
        <begin position="124"/>
        <end position="146"/>
    </location>
</feature>
<feature type="transmembrane region" description="Helical" evidence="1">
    <location>
        <begin position="153"/>
        <end position="173"/>
    </location>
</feature>
<evidence type="ECO:0000313" key="3">
    <source>
        <dbReference type="EMBL" id="MDI3388239.1"/>
    </source>
</evidence>
<sequence length="430" mass="45669">MRISTALRTHSAVLAFPVVGLFFTYVFLTTTRHLDQLIPVPWPAQAVTYAVHAPVPMAAAAAAGLTAVEATRLRALGVWDLGAARATWRVAVQPIAVSVLALSLLVAGVAAGGLWVVGAAPDRYVLQTMGIVLVLLTAHAVIGFVVGYRFHALYAAPALAVVVFIGISFPLGTDHYWAHHVSGSINGVGFGETYSPAMTLAVVLPTVCLALACVVLAAPLRDRIRAVSAALVLAVGGLVGAYGIAQDWSSRPPAGKGLAPVTCAGQAPEVCLPEAASEHLQEIQRKLAEMTGKLEDKGLIARIPGRITDRRVADGDVRSTGAGKEQWTLGLIPGNADTVLREDVAISVVGTPCAEPDWNTLHYNTLWVARTIGVEKDYVAWLSRETDGFSQGQTKRELLAEMGRVDELSPGEQRAWYSERLRQACRAPGR</sequence>
<name>A0ABT6RVM5_9ACTN</name>
<evidence type="ECO:0000256" key="1">
    <source>
        <dbReference type="SAM" id="Phobius"/>
    </source>
</evidence>
<keyword evidence="1" id="KW-1133">Transmembrane helix</keyword>
<dbReference type="RefSeq" id="WP_282514693.1">
    <property type="nucleotide sequence ID" value="NZ_JASCIR010000015.1"/>
</dbReference>
<feature type="transmembrane region" description="Helical" evidence="1">
    <location>
        <begin position="95"/>
        <end position="118"/>
    </location>
</feature>
<proteinExistence type="predicted"/>
<feature type="transmembrane region" description="Helical" evidence="1">
    <location>
        <begin position="193"/>
        <end position="217"/>
    </location>
</feature>
<keyword evidence="1" id="KW-0812">Transmembrane</keyword>
<feature type="transmembrane region" description="Helical" evidence="1">
    <location>
        <begin position="224"/>
        <end position="245"/>
    </location>
</feature>
<dbReference type="EMBL" id="JASCIR010000015">
    <property type="protein sequence ID" value="MDI3388239.1"/>
    <property type="molecule type" value="Genomic_DNA"/>
</dbReference>
<keyword evidence="4" id="KW-1185">Reference proteome</keyword>
<gene>
    <name evidence="3" type="ORF">QIS99_18805</name>
</gene>
<evidence type="ECO:0000259" key="2">
    <source>
        <dbReference type="Pfam" id="PF23866"/>
    </source>
</evidence>
<reference evidence="3 4" key="1">
    <citation type="submission" date="2023-05" db="EMBL/GenBank/DDBJ databases">
        <title>Draft genome sequence of Streptomyces sp. B-S-A8 isolated from a cave soil in Thailand.</title>
        <authorList>
            <person name="Chamroensaksri N."/>
            <person name="Muangham S."/>
        </authorList>
    </citation>
    <scope>NUCLEOTIDE SEQUENCE [LARGE SCALE GENOMIC DNA]</scope>
    <source>
        <strain evidence="3 4">B-S-A8</strain>
    </source>
</reference>
<comment type="caution">
    <text evidence="3">The sequence shown here is derived from an EMBL/GenBank/DDBJ whole genome shotgun (WGS) entry which is preliminary data.</text>
</comment>
<feature type="transmembrane region" description="Helical" evidence="1">
    <location>
        <begin position="12"/>
        <end position="29"/>
    </location>
</feature>
<accession>A0ABT6RVM5</accession>
<dbReference type="Proteomes" id="UP001224661">
    <property type="component" value="Unassembled WGS sequence"/>
</dbReference>
<dbReference type="Pfam" id="PF23866">
    <property type="entry name" value="DUF7224"/>
    <property type="match status" value="1"/>
</dbReference>
<dbReference type="InterPro" id="IPR055648">
    <property type="entry name" value="DUF7224"/>
</dbReference>
<feature type="domain" description="DUF7224" evidence="2">
    <location>
        <begin position="270"/>
        <end position="422"/>
    </location>
</feature>